<reference evidence="1" key="1">
    <citation type="submission" date="2023-08" db="EMBL/GenBank/DDBJ databases">
        <title>Functional and genomic diversity of the sorghum phyllosphere microbiome.</title>
        <authorList>
            <person name="Shade A."/>
        </authorList>
    </citation>
    <scope>NUCLEOTIDE SEQUENCE</scope>
    <source>
        <strain evidence="1">SORGH_AS_0974</strain>
    </source>
</reference>
<evidence type="ECO:0000313" key="2">
    <source>
        <dbReference type="Proteomes" id="UP001255601"/>
    </source>
</evidence>
<dbReference type="AlphaFoldDB" id="A0AAJ2EPQ5"/>
<name>A0AAJ2EPQ5_9HYPH</name>
<sequence>MIQPTAAFKDNLQLLPSIEGLAQINLIDVDGKVVATIENQPGKQGSLAVYQYLQQSFGALSKDAAIHGLDVFAEHTVDAKSRPGAHPNIDRLLDIVNGASPLKIELVAR</sequence>
<accession>A0AAJ2EPQ5</accession>
<evidence type="ECO:0008006" key="3">
    <source>
        <dbReference type="Google" id="ProtNLM"/>
    </source>
</evidence>
<dbReference type="Proteomes" id="UP001255601">
    <property type="component" value="Unassembled WGS sequence"/>
</dbReference>
<dbReference type="RefSeq" id="WP_309769448.1">
    <property type="nucleotide sequence ID" value="NZ_JAVIZC010000001.1"/>
</dbReference>
<organism evidence="1 2">
    <name type="scientific">Agrobacterium larrymoorei</name>
    <dbReference type="NCBI Taxonomy" id="160699"/>
    <lineage>
        <taxon>Bacteria</taxon>
        <taxon>Pseudomonadati</taxon>
        <taxon>Pseudomonadota</taxon>
        <taxon>Alphaproteobacteria</taxon>
        <taxon>Hyphomicrobiales</taxon>
        <taxon>Rhizobiaceae</taxon>
        <taxon>Rhizobium/Agrobacterium group</taxon>
        <taxon>Agrobacterium</taxon>
    </lineage>
</organism>
<dbReference type="InterPro" id="IPR016755">
    <property type="entry name" value="UCP019302"/>
</dbReference>
<gene>
    <name evidence="1" type="ORF">QE369_000539</name>
</gene>
<dbReference type="PIRSF" id="PIRSF019302">
    <property type="entry name" value="UCP019302"/>
    <property type="match status" value="1"/>
</dbReference>
<dbReference type="Pfam" id="PF10084">
    <property type="entry name" value="DUF2322"/>
    <property type="match status" value="1"/>
</dbReference>
<dbReference type="EMBL" id="JAVIZC010000001">
    <property type="protein sequence ID" value="MDR6100361.1"/>
    <property type="molecule type" value="Genomic_DNA"/>
</dbReference>
<evidence type="ECO:0000313" key="1">
    <source>
        <dbReference type="EMBL" id="MDR6100361.1"/>
    </source>
</evidence>
<comment type="caution">
    <text evidence="1">The sequence shown here is derived from an EMBL/GenBank/DDBJ whole genome shotgun (WGS) entry which is preliminary data.</text>
</comment>
<proteinExistence type="predicted"/>
<protein>
    <recommendedName>
        <fullName evidence="3">DUF2322 family protein</fullName>
    </recommendedName>
</protein>